<keyword evidence="1" id="KW-0812">Transmembrane</keyword>
<dbReference type="GO" id="GO:0006508">
    <property type="term" value="P:proteolysis"/>
    <property type="evidence" value="ECO:0007669"/>
    <property type="project" value="UniProtKB-KW"/>
</dbReference>
<dbReference type="Proteomes" id="UP000238442">
    <property type="component" value="Chromosome"/>
</dbReference>
<evidence type="ECO:0000256" key="1">
    <source>
        <dbReference type="SAM" id="Phobius"/>
    </source>
</evidence>
<keyword evidence="1" id="KW-0472">Membrane</keyword>
<dbReference type="Pfam" id="PF02517">
    <property type="entry name" value="Rce1-like"/>
    <property type="match status" value="1"/>
</dbReference>
<keyword evidence="3" id="KW-0482">Metalloprotease</keyword>
<gene>
    <name evidence="3" type="ORF">C5O00_00495</name>
</gene>
<feature type="transmembrane region" description="Helical" evidence="1">
    <location>
        <begin position="110"/>
        <end position="129"/>
    </location>
</feature>
<dbReference type="EMBL" id="CP027062">
    <property type="protein sequence ID" value="AVI52291.1"/>
    <property type="molecule type" value="Genomic_DNA"/>
</dbReference>
<keyword evidence="1" id="KW-1133">Transmembrane helix</keyword>
<dbReference type="GO" id="GO:0004175">
    <property type="term" value="F:endopeptidase activity"/>
    <property type="evidence" value="ECO:0007669"/>
    <property type="project" value="UniProtKB-ARBA"/>
</dbReference>
<evidence type="ECO:0000259" key="2">
    <source>
        <dbReference type="Pfam" id="PF02517"/>
    </source>
</evidence>
<keyword evidence="3" id="KW-0645">Protease</keyword>
<sequence>MIRYKNLLVILLFFVLYFYLDDLYFNRVRTFIDSFINNKGISHNLSYLFFGIPLIIGASIVSKRKNIFISLGLSRSIIEGFTFSFLCTAPMFIGFAFFFSVNVTISLNEFLISCIAAAFFEELYFRAYLFGLPFRFTRLGFIPSIIAGALLFATIHLYQSQDVATLVGIFLTTFIGAIIFAWVYVEWKFNIWVPIGLHFFMNLSWLLFAVSDNALGNTYANVFRIVTIVLIFTLTVFYKKLKGKPFYITKSTIWMQNDKQIA</sequence>
<feature type="transmembrane region" description="Helical" evidence="1">
    <location>
        <begin position="141"/>
        <end position="158"/>
    </location>
</feature>
<dbReference type="GO" id="GO:0008237">
    <property type="term" value="F:metallopeptidase activity"/>
    <property type="evidence" value="ECO:0007669"/>
    <property type="project" value="UniProtKB-KW"/>
</dbReference>
<feature type="transmembrane region" description="Helical" evidence="1">
    <location>
        <begin position="83"/>
        <end position="104"/>
    </location>
</feature>
<organism evidence="3 4">
    <name type="scientific">Pukyongia salina</name>
    <dbReference type="NCBI Taxonomy" id="2094025"/>
    <lineage>
        <taxon>Bacteria</taxon>
        <taxon>Pseudomonadati</taxon>
        <taxon>Bacteroidota</taxon>
        <taxon>Flavobacteriia</taxon>
        <taxon>Flavobacteriales</taxon>
        <taxon>Flavobacteriaceae</taxon>
        <taxon>Pukyongia</taxon>
    </lineage>
</organism>
<evidence type="ECO:0000313" key="4">
    <source>
        <dbReference type="Proteomes" id="UP000238442"/>
    </source>
</evidence>
<feature type="transmembrane region" description="Helical" evidence="1">
    <location>
        <begin position="164"/>
        <end position="184"/>
    </location>
</feature>
<name>A0A2S0I043_9FLAO</name>
<accession>A0A2S0I043</accession>
<feature type="transmembrane region" description="Helical" evidence="1">
    <location>
        <begin position="45"/>
        <end position="62"/>
    </location>
</feature>
<protein>
    <submittedName>
        <fullName evidence="3">CPBP family intramembrane metalloprotease</fullName>
    </submittedName>
</protein>
<dbReference type="AlphaFoldDB" id="A0A2S0I043"/>
<evidence type="ECO:0000313" key="3">
    <source>
        <dbReference type="EMBL" id="AVI52291.1"/>
    </source>
</evidence>
<feature type="domain" description="CAAX prenyl protease 2/Lysostaphin resistance protein A-like" evidence="2">
    <location>
        <begin position="109"/>
        <end position="203"/>
    </location>
</feature>
<keyword evidence="4" id="KW-1185">Reference proteome</keyword>
<keyword evidence="3" id="KW-0378">Hydrolase</keyword>
<dbReference type="InterPro" id="IPR003675">
    <property type="entry name" value="Rce1/LyrA-like_dom"/>
</dbReference>
<dbReference type="KEGG" id="aue:C5O00_00495"/>
<proteinExistence type="predicted"/>
<feature type="transmembrane region" description="Helical" evidence="1">
    <location>
        <begin position="7"/>
        <end position="25"/>
    </location>
</feature>
<reference evidence="3 4" key="1">
    <citation type="submission" date="2018-02" db="EMBL/GenBank/DDBJ databases">
        <title>Genomic analysis of the strain RR4-38 isolated from a seawater recirculating aquaculture system.</title>
        <authorList>
            <person name="Kim Y.-S."/>
            <person name="Jang Y.H."/>
            <person name="Kim K.-H."/>
        </authorList>
    </citation>
    <scope>NUCLEOTIDE SEQUENCE [LARGE SCALE GENOMIC DNA]</scope>
    <source>
        <strain evidence="3 4">RR4-38</strain>
    </source>
</reference>
<dbReference type="GO" id="GO:0080120">
    <property type="term" value="P:CAAX-box protein maturation"/>
    <property type="evidence" value="ECO:0007669"/>
    <property type="project" value="UniProtKB-ARBA"/>
</dbReference>
<feature type="transmembrane region" description="Helical" evidence="1">
    <location>
        <begin position="191"/>
        <end position="210"/>
    </location>
</feature>
<feature type="transmembrane region" description="Helical" evidence="1">
    <location>
        <begin position="222"/>
        <end position="238"/>
    </location>
</feature>
<dbReference type="OrthoDB" id="6301065at2"/>